<dbReference type="InterPro" id="IPR046624">
    <property type="entry name" value="CSS2_C"/>
</dbReference>
<organism evidence="3 4">
    <name type="scientific">Babjeviella inositovora NRRL Y-12698</name>
    <dbReference type="NCBI Taxonomy" id="984486"/>
    <lineage>
        <taxon>Eukaryota</taxon>
        <taxon>Fungi</taxon>
        <taxon>Dikarya</taxon>
        <taxon>Ascomycota</taxon>
        <taxon>Saccharomycotina</taxon>
        <taxon>Pichiomycetes</taxon>
        <taxon>Serinales incertae sedis</taxon>
        <taxon>Babjeviella</taxon>
    </lineage>
</organism>
<reference evidence="4" key="1">
    <citation type="submission" date="2016-05" db="EMBL/GenBank/DDBJ databases">
        <title>Comparative genomics of biotechnologically important yeasts.</title>
        <authorList>
            <consortium name="DOE Joint Genome Institute"/>
            <person name="Riley R."/>
            <person name="Haridas S."/>
            <person name="Wolfe K.H."/>
            <person name="Lopes M.R."/>
            <person name="Hittinger C.T."/>
            <person name="Goker M."/>
            <person name="Salamov A."/>
            <person name="Wisecaver J."/>
            <person name="Long T.M."/>
            <person name="Aerts A.L."/>
            <person name="Barry K."/>
            <person name="Choi C."/>
            <person name="Clum A."/>
            <person name="Coughlan A.Y."/>
            <person name="Deshpande S."/>
            <person name="Douglass A.P."/>
            <person name="Hanson S.J."/>
            <person name="Klenk H.-P."/>
            <person name="Labutti K."/>
            <person name="Lapidus A."/>
            <person name="Lindquist E."/>
            <person name="Lipzen A."/>
            <person name="Meier-Kolthoff J.P."/>
            <person name="Ohm R.A."/>
            <person name="Otillar R.P."/>
            <person name="Pangilinan J."/>
            <person name="Peng Y."/>
            <person name="Rokas A."/>
            <person name="Rosa C.A."/>
            <person name="Scheuner C."/>
            <person name="Sibirny A.A."/>
            <person name="Slot J.C."/>
            <person name="Stielow J.B."/>
            <person name="Sun H."/>
            <person name="Kurtzman C.P."/>
            <person name="Blackwell M."/>
            <person name="Grigoriev I.V."/>
            <person name="Jeffries T.W."/>
        </authorList>
    </citation>
    <scope>NUCLEOTIDE SEQUENCE [LARGE SCALE GENOMIC DNA]</scope>
    <source>
        <strain evidence="4">NRRL Y-12698</strain>
    </source>
</reference>
<dbReference type="GeneID" id="30145986"/>
<evidence type="ECO:0000256" key="1">
    <source>
        <dbReference type="SAM" id="SignalP"/>
    </source>
</evidence>
<keyword evidence="4" id="KW-1185">Reference proteome</keyword>
<feature type="signal peptide" evidence="1">
    <location>
        <begin position="1"/>
        <end position="18"/>
    </location>
</feature>
<name>A0A1E3QWN1_9ASCO</name>
<evidence type="ECO:0000259" key="2">
    <source>
        <dbReference type="Pfam" id="PF20521"/>
    </source>
</evidence>
<dbReference type="EMBL" id="KV454427">
    <property type="protein sequence ID" value="ODQ82050.1"/>
    <property type="molecule type" value="Genomic_DNA"/>
</dbReference>
<sequence>MKGIAATVVCMLIGTSSAFNDIVNNTLSVVDALLAFNNTINDTHSVVDTSVVSAVIRPIMWDVAPELYEYLKRGDIRNGPLDLLVKMHVNLTSINWMINQKDTRQVKRELIADSVASQAGLTDYATVVWIVSLNDSNRGFSEAPMAIHTRGSYILDKRGTCGGWLTKKYYQLILKFRNGKLEVWLRENYYAFTAMAILLWANIDTITDFIAGKATGGLIKQLCNRGSDYTTITKTGATITYEIGWALYTTSDNCDTTANEREISDLSKWAIQQADQIHMLSWCQRYKHGGSWWADVRFKRWEDGYWCSQNLWSIPCEST</sequence>
<feature type="domain" description="Secreted protein CSS2 C-terminal" evidence="2">
    <location>
        <begin position="218"/>
        <end position="300"/>
    </location>
</feature>
<dbReference type="AlphaFoldDB" id="A0A1E3QWN1"/>
<evidence type="ECO:0000313" key="4">
    <source>
        <dbReference type="Proteomes" id="UP000094336"/>
    </source>
</evidence>
<dbReference type="RefSeq" id="XP_018987378.1">
    <property type="nucleotide sequence ID" value="XM_019128133.1"/>
</dbReference>
<keyword evidence="1" id="KW-0732">Signal</keyword>
<evidence type="ECO:0000313" key="3">
    <source>
        <dbReference type="EMBL" id="ODQ82050.1"/>
    </source>
</evidence>
<accession>A0A1E3QWN1</accession>
<feature type="chain" id="PRO_5009134481" description="Secreted protein CSS2 C-terminal domain-containing protein" evidence="1">
    <location>
        <begin position="19"/>
        <end position="319"/>
    </location>
</feature>
<protein>
    <recommendedName>
        <fullName evidence="2">Secreted protein CSS2 C-terminal domain-containing protein</fullName>
    </recommendedName>
</protein>
<dbReference type="Pfam" id="PF20521">
    <property type="entry name" value="DUF6736"/>
    <property type="match status" value="1"/>
</dbReference>
<dbReference type="Proteomes" id="UP000094336">
    <property type="component" value="Unassembled WGS sequence"/>
</dbReference>
<proteinExistence type="predicted"/>
<gene>
    <name evidence="3" type="ORF">BABINDRAFT_160255</name>
</gene>